<evidence type="ECO:0008006" key="4">
    <source>
        <dbReference type="Google" id="ProtNLM"/>
    </source>
</evidence>
<sequence>MNPEWPLILFTFFLCLSGGILGAQGLLTVLGKGKKMQNVALIAALVTLVVGGICVFMHLQHWERIFNAFGALLAGNGYGVSGITLELWGCVIEFIAIVLFFLFARRAEDGVAPKWVGVLAIIVGLALPMVTGDSYLMPSLPTWDTPLLIVYYLTNTIFMGGLAALVIAGMTGDTESRDFMVKTALVGAVAQLVVVLVYVFIINGSAGTYSADISFYFDPTLPDVPMVDRAAVVGSLLAGSNALMFWLGAIIVGIIVPAVVTWLGKGKDGQQLAVYAGGAGVCCIIGGIIWRVLLYAAAMHIFALF</sequence>
<feature type="transmembrane region" description="Helical" evidence="1">
    <location>
        <begin position="115"/>
        <end position="137"/>
    </location>
</feature>
<accession>A0A4Q2JXQ9</accession>
<gene>
    <name evidence="2" type="ORF">ET524_04570</name>
</gene>
<feature type="transmembrane region" description="Helical" evidence="1">
    <location>
        <begin position="79"/>
        <end position="103"/>
    </location>
</feature>
<evidence type="ECO:0000313" key="2">
    <source>
        <dbReference type="EMBL" id="RXZ53835.1"/>
    </source>
</evidence>
<feature type="transmembrane region" description="Helical" evidence="1">
    <location>
        <begin position="275"/>
        <end position="303"/>
    </location>
</feature>
<comment type="caution">
    <text evidence="2">The sequence shown here is derived from an EMBL/GenBank/DDBJ whole genome shotgun (WGS) entry which is preliminary data.</text>
</comment>
<dbReference type="Proteomes" id="UP000293345">
    <property type="component" value="Unassembled WGS sequence"/>
</dbReference>
<dbReference type="Pfam" id="PF04976">
    <property type="entry name" value="DmsC"/>
    <property type="match status" value="1"/>
</dbReference>
<keyword evidence="3" id="KW-1185">Reference proteome</keyword>
<evidence type="ECO:0000256" key="1">
    <source>
        <dbReference type="SAM" id="Phobius"/>
    </source>
</evidence>
<feature type="transmembrane region" description="Helical" evidence="1">
    <location>
        <begin position="149"/>
        <end position="167"/>
    </location>
</feature>
<dbReference type="OrthoDB" id="3197392at2"/>
<feature type="transmembrane region" description="Helical" evidence="1">
    <location>
        <begin position="243"/>
        <end position="263"/>
    </location>
</feature>
<keyword evidence="1" id="KW-1133">Transmembrane helix</keyword>
<name>A0A4Q2JXQ9_9ACTN</name>
<proteinExistence type="predicted"/>
<dbReference type="AlphaFoldDB" id="A0A4Q2JXQ9"/>
<evidence type="ECO:0000313" key="3">
    <source>
        <dbReference type="Proteomes" id="UP000293345"/>
    </source>
</evidence>
<dbReference type="GO" id="GO:0019645">
    <property type="term" value="P:anaerobic electron transport chain"/>
    <property type="evidence" value="ECO:0007669"/>
    <property type="project" value="InterPro"/>
</dbReference>
<feature type="transmembrane region" description="Helical" evidence="1">
    <location>
        <begin position="179"/>
        <end position="201"/>
    </location>
</feature>
<feature type="transmembrane region" description="Helical" evidence="1">
    <location>
        <begin position="6"/>
        <end position="27"/>
    </location>
</feature>
<reference evidence="2 3" key="1">
    <citation type="submission" date="2019-01" db="EMBL/GenBank/DDBJ databases">
        <title>Senegalimassilia sp. nov. KGMB04484 isolated human feces.</title>
        <authorList>
            <person name="Han K.-I."/>
            <person name="Kim J.-S."/>
            <person name="Lee K.C."/>
            <person name="Suh M.K."/>
            <person name="Eom M.K."/>
            <person name="Lee J.H."/>
            <person name="Park S.-H."/>
            <person name="Kang S.W."/>
            <person name="Park J.-E."/>
            <person name="Oh B.S."/>
            <person name="Yu S.Y."/>
            <person name="Choi S.-H."/>
            <person name="Lee D.H."/>
            <person name="Yoon H."/>
            <person name="Kim B.-Y."/>
            <person name="Lee J.H."/>
            <person name="Lee J.-S."/>
        </authorList>
    </citation>
    <scope>NUCLEOTIDE SEQUENCE [LARGE SCALE GENOMIC DNA]</scope>
    <source>
        <strain evidence="2 3">KGMB04484</strain>
    </source>
</reference>
<dbReference type="EMBL" id="SDPW01000001">
    <property type="protein sequence ID" value="RXZ53835.1"/>
    <property type="molecule type" value="Genomic_DNA"/>
</dbReference>
<keyword evidence="1" id="KW-0812">Transmembrane</keyword>
<keyword evidence="1" id="KW-0472">Membrane</keyword>
<feature type="transmembrane region" description="Helical" evidence="1">
    <location>
        <begin position="39"/>
        <end position="59"/>
    </location>
</feature>
<dbReference type="GO" id="GO:0016020">
    <property type="term" value="C:membrane"/>
    <property type="evidence" value="ECO:0007669"/>
    <property type="project" value="InterPro"/>
</dbReference>
<dbReference type="InterPro" id="IPR007059">
    <property type="entry name" value="DmsC"/>
</dbReference>
<organism evidence="2 3">
    <name type="scientific">Senegalimassilia faecalis</name>
    <dbReference type="NCBI Taxonomy" id="2509433"/>
    <lineage>
        <taxon>Bacteria</taxon>
        <taxon>Bacillati</taxon>
        <taxon>Actinomycetota</taxon>
        <taxon>Coriobacteriia</taxon>
        <taxon>Coriobacteriales</taxon>
        <taxon>Coriobacteriaceae</taxon>
        <taxon>Senegalimassilia</taxon>
    </lineage>
</organism>
<protein>
    <recommendedName>
        <fullName evidence="4">DMSO reductase</fullName>
    </recommendedName>
</protein>
<dbReference type="RefSeq" id="WP_129423615.1">
    <property type="nucleotide sequence ID" value="NZ_SDPW01000001.1"/>
</dbReference>